<sequence>MSMDARASRGTSALLAFRLVQNTHAAISARGPNLRRRSEKCSRPPGRPRRVANKTLHYGTLLFIVINYPSPTTGNERTWT</sequence>
<accession>A0A4C1UVC5</accession>
<name>A0A4C1UVC5_EUMVA</name>
<dbReference type="AlphaFoldDB" id="A0A4C1UVC5"/>
<organism evidence="2 3">
    <name type="scientific">Eumeta variegata</name>
    <name type="common">Bagworm moth</name>
    <name type="synonym">Eumeta japonica</name>
    <dbReference type="NCBI Taxonomy" id="151549"/>
    <lineage>
        <taxon>Eukaryota</taxon>
        <taxon>Metazoa</taxon>
        <taxon>Ecdysozoa</taxon>
        <taxon>Arthropoda</taxon>
        <taxon>Hexapoda</taxon>
        <taxon>Insecta</taxon>
        <taxon>Pterygota</taxon>
        <taxon>Neoptera</taxon>
        <taxon>Endopterygota</taxon>
        <taxon>Lepidoptera</taxon>
        <taxon>Glossata</taxon>
        <taxon>Ditrysia</taxon>
        <taxon>Tineoidea</taxon>
        <taxon>Psychidae</taxon>
        <taxon>Oiketicinae</taxon>
        <taxon>Eumeta</taxon>
    </lineage>
</organism>
<keyword evidence="3" id="KW-1185">Reference proteome</keyword>
<comment type="caution">
    <text evidence="2">The sequence shown here is derived from an EMBL/GenBank/DDBJ whole genome shotgun (WGS) entry which is preliminary data.</text>
</comment>
<evidence type="ECO:0000256" key="1">
    <source>
        <dbReference type="SAM" id="MobiDB-lite"/>
    </source>
</evidence>
<evidence type="ECO:0000313" key="2">
    <source>
        <dbReference type="EMBL" id="GBP30385.1"/>
    </source>
</evidence>
<dbReference type="Proteomes" id="UP000299102">
    <property type="component" value="Unassembled WGS sequence"/>
</dbReference>
<evidence type="ECO:0000313" key="3">
    <source>
        <dbReference type="Proteomes" id="UP000299102"/>
    </source>
</evidence>
<gene>
    <name evidence="2" type="ORF">EVAR_18184_1</name>
</gene>
<reference evidence="2 3" key="1">
    <citation type="journal article" date="2019" name="Commun. Biol.">
        <title>The bagworm genome reveals a unique fibroin gene that provides high tensile strength.</title>
        <authorList>
            <person name="Kono N."/>
            <person name="Nakamura H."/>
            <person name="Ohtoshi R."/>
            <person name="Tomita M."/>
            <person name="Numata K."/>
            <person name="Arakawa K."/>
        </authorList>
    </citation>
    <scope>NUCLEOTIDE SEQUENCE [LARGE SCALE GENOMIC DNA]</scope>
</reference>
<dbReference type="EMBL" id="BGZK01000232">
    <property type="protein sequence ID" value="GBP30385.1"/>
    <property type="molecule type" value="Genomic_DNA"/>
</dbReference>
<feature type="region of interest" description="Disordered" evidence="1">
    <location>
        <begin position="29"/>
        <end position="51"/>
    </location>
</feature>
<protein>
    <submittedName>
        <fullName evidence="2">Uncharacterized protein</fullName>
    </submittedName>
</protein>
<proteinExistence type="predicted"/>